<keyword evidence="2" id="KW-1185">Reference proteome</keyword>
<gene>
    <name evidence="1" type="ORF">PVAG01_05687</name>
</gene>
<dbReference type="Proteomes" id="UP001629113">
    <property type="component" value="Unassembled WGS sequence"/>
</dbReference>
<accession>A0ABR4PKU8</accession>
<proteinExistence type="predicted"/>
<dbReference type="InterPro" id="IPR025204">
    <property type="entry name" value="CENP-L"/>
</dbReference>
<dbReference type="Pfam" id="PF13092">
    <property type="entry name" value="CENP-L"/>
    <property type="match status" value="1"/>
</dbReference>
<organism evidence="1 2">
    <name type="scientific">Phlyctema vagabunda</name>
    <dbReference type="NCBI Taxonomy" id="108571"/>
    <lineage>
        <taxon>Eukaryota</taxon>
        <taxon>Fungi</taxon>
        <taxon>Dikarya</taxon>
        <taxon>Ascomycota</taxon>
        <taxon>Pezizomycotina</taxon>
        <taxon>Leotiomycetes</taxon>
        <taxon>Helotiales</taxon>
        <taxon>Dermateaceae</taxon>
        <taxon>Phlyctema</taxon>
    </lineage>
</organism>
<protein>
    <submittedName>
        <fullName evidence="1">Uncharacterized protein</fullName>
    </submittedName>
</protein>
<dbReference type="EMBL" id="JBFCZG010000004">
    <property type="protein sequence ID" value="KAL3423940.1"/>
    <property type="molecule type" value="Genomic_DNA"/>
</dbReference>
<name>A0ABR4PKU8_9HELO</name>
<comment type="caution">
    <text evidence="1">The sequence shown here is derived from an EMBL/GenBank/DDBJ whole genome shotgun (WGS) entry which is preliminary data.</text>
</comment>
<sequence>MSDSSAPVYPLYNNSYTIFQVSPLHRRDTPLNNASLLIHAVRLREILVGGVLKGIEINENAADDAARSRAGALQAVSFRTLTEEQHWLEDLAQREQHPSLPGLSDRGILIEIKYEHAEHRAIMLRDISSDGRPARDVTEFERMPLFLARMPFSILDKVARYLALAFDTQIQNFPLARQFVNETVDLYIRNLMGSDTNSLTMDSSKVMKASQIIKDISITCGRPDENGELRTFDIHFKEADIPRYIARAPKDQQGPKGTPFLYGIHQYMYDHTAVDILHHRLIWEKVACSAFVIGLEKLRFTLPTDSNQRFASRQLLNVIIATAATHAFDNEVDDGLPEGFEEFLNSRMDEE</sequence>
<evidence type="ECO:0000313" key="2">
    <source>
        <dbReference type="Proteomes" id="UP001629113"/>
    </source>
</evidence>
<reference evidence="1 2" key="1">
    <citation type="submission" date="2024-06" db="EMBL/GenBank/DDBJ databases">
        <title>Complete genome of Phlyctema vagabunda strain 19-DSS-EL-015.</title>
        <authorList>
            <person name="Fiorenzani C."/>
        </authorList>
    </citation>
    <scope>NUCLEOTIDE SEQUENCE [LARGE SCALE GENOMIC DNA]</scope>
    <source>
        <strain evidence="1 2">19-DSS-EL-015</strain>
    </source>
</reference>
<evidence type="ECO:0000313" key="1">
    <source>
        <dbReference type="EMBL" id="KAL3423940.1"/>
    </source>
</evidence>